<feature type="compositionally biased region" description="Basic and acidic residues" evidence="9">
    <location>
        <begin position="219"/>
        <end position="234"/>
    </location>
</feature>
<accession>A0AAW0N1E4</accession>
<comment type="caution">
    <text evidence="12">The sequence shown here is derived from an EMBL/GenBank/DDBJ whole genome shotgun (WGS) entry which is preliminary data.</text>
</comment>
<dbReference type="GO" id="GO:0007346">
    <property type="term" value="P:regulation of mitotic cell cycle"/>
    <property type="evidence" value="ECO:0007669"/>
    <property type="project" value="UniProtKB-ARBA"/>
</dbReference>
<dbReference type="PANTHER" id="PTHR46639:SF3">
    <property type="entry name" value="DIENCEPHALON_MESENCEPHALON HOMEOBOX PROTEIN 1-A-RELATED"/>
    <property type="match status" value="1"/>
</dbReference>
<keyword evidence="5 7" id="KW-0371">Homeobox</keyword>
<dbReference type="GO" id="GO:0000981">
    <property type="term" value="F:DNA-binding transcription factor activity, RNA polymerase II-specific"/>
    <property type="evidence" value="ECO:0007669"/>
    <property type="project" value="InterPro"/>
</dbReference>
<reference evidence="13" key="1">
    <citation type="submission" date="2024-04" db="EMBL/GenBank/DDBJ databases">
        <title>Salinicola lusitanus LLJ914,a marine bacterium isolated from the Okinawa Trough.</title>
        <authorList>
            <person name="Li J."/>
        </authorList>
    </citation>
    <scope>NUCLEOTIDE SEQUENCE [LARGE SCALE GENOMIC DNA]</scope>
</reference>
<sequence length="395" mass="43239">MQHYGVNGYSLHAMNSLSAMYNLHQQAAQQAQHAPDYRPSVHALTLAERLADIILEARYGSQHRKQRRSRTAFTAQQLEALEKTFQKTHYPDVVMRERLAMCTNLPEARVQVWFKNRRAKFRKKQRSLQKEQLQKQKEASGSTEGSTEDPKSDTADTTQASESHSPPPPSSTSSCHSDTDRLAAAQAQAVEMSVEVNVTSPEPSDSESAAEDNADREEDAAMRGEPRGKSREEVQGEEGVQPGSNSPSCKRLSPTLDSPLSSPALPSSSGVSSGLVTSNSYASSPLSLFRLQEQFRQHMAATNNLVHYPSFDMSAPSSLPYLGMNVNMPAPLGSLPCQSYYQTLSQAQQVWNSPLLQAAPASLPGSLNSKTTSIENLRMRAKQHAASLGLDTLPN</sequence>
<feature type="compositionally biased region" description="Basic and acidic residues" evidence="9">
    <location>
        <begin position="128"/>
        <end position="138"/>
    </location>
</feature>
<keyword evidence="6 7" id="KW-0539">Nucleus</keyword>
<feature type="domain" description="OAR" evidence="11">
    <location>
        <begin position="372"/>
        <end position="385"/>
    </location>
</feature>
<dbReference type="InterPro" id="IPR017970">
    <property type="entry name" value="Homeobox_CS"/>
</dbReference>
<dbReference type="PANTHER" id="PTHR46639">
    <property type="entry name" value="DIENCEPHALON/MESENCEPHALON HOMEOBOX PROTEIN 1"/>
    <property type="match status" value="1"/>
</dbReference>
<dbReference type="InterPro" id="IPR009057">
    <property type="entry name" value="Homeodomain-like_sf"/>
</dbReference>
<evidence type="ECO:0000256" key="6">
    <source>
        <dbReference type="ARBA" id="ARBA00023242"/>
    </source>
</evidence>
<dbReference type="InterPro" id="IPR003654">
    <property type="entry name" value="OAR_dom"/>
</dbReference>
<name>A0AAW0N1E4_9GOBI</name>
<dbReference type="SUPFAM" id="SSF46689">
    <property type="entry name" value="Homeodomain-like"/>
    <property type="match status" value="1"/>
</dbReference>
<evidence type="ECO:0000256" key="1">
    <source>
        <dbReference type="ARBA" id="ARBA00004123"/>
    </source>
</evidence>
<dbReference type="PROSITE" id="PS50071">
    <property type="entry name" value="HOMEOBOX_2"/>
    <property type="match status" value="1"/>
</dbReference>
<evidence type="ECO:0008006" key="14">
    <source>
        <dbReference type="Google" id="ProtNLM"/>
    </source>
</evidence>
<dbReference type="Proteomes" id="UP001460270">
    <property type="component" value="Unassembled WGS sequence"/>
</dbReference>
<dbReference type="GO" id="GO:0061074">
    <property type="term" value="P:regulation of neural retina development"/>
    <property type="evidence" value="ECO:0007669"/>
    <property type="project" value="UniProtKB-ARBA"/>
</dbReference>
<dbReference type="FunFam" id="1.10.10.60:FF:000125">
    <property type="entry name" value="diencephalon/mesencephalon homeobox protein 1"/>
    <property type="match status" value="1"/>
</dbReference>
<organism evidence="12 13">
    <name type="scientific">Mugilogobius chulae</name>
    <name type="common">yellowstripe goby</name>
    <dbReference type="NCBI Taxonomy" id="88201"/>
    <lineage>
        <taxon>Eukaryota</taxon>
        <taxon>Metazoa</taxon>
        <taxon>Chordata</taxon>
        <taxon>Craniata</taxon>
        <taxon>Vertebrata</taxon>
        <taxon>Euteleostomi</taxon>
        <taxon>Actinopterygii</taxon>
        <taxon>Neopterygii</taxon>
        <taxon>Teleostei</taxon>
        <taxon>Neoteleostei</taxon>
        <taxon>Acanthomorphata</taxon>
        <taxon>Gobiaria</taxon>
        <taxon>Gobiiformes</taxon>
        <taxon>Gobioidei</taxon>
        <taxon>Gobiidae</taxon>
        <taxon>Gobionellinae</taxon>
        <taxon>Mugilogobius</taxon>
    </lineage>
</organism>
<feature type="region of interest" description="Disordered" evidence="9">
    <location>
        <begin position="123"/>
        <end position="182"/>
    </location>
</feature>
<feature type="domain" description="Homeobox" evidence="10">
    <location>
        <begin position="64"/>
        <end position="124"/>
    </location>
</feature>
<dbReference type="SMART" id="SM00389">
    <property type="entry name" value="HOX"/>
    <property type="match status" value="1"/>
</dbReference>
<dbReference type="InterPro" id="IPR001356">
    <property type="entry name" value="HD"/>
</dbReference>
<dbReference type="GO" id="GO:0005634">
    <property type="term" value="C:nucleus"/>
    <property type="evidence" value="ECO:0007669"/>
    <property type="project" value="UniProtKB-SubCell"/>
</dbReference>
<dbReference type="InterPro" id="IPR052488">
    <property type="entry name" value="DMBX_homeobox"/>
</dbReference>
<feature type="DNA-binding region" description="Homeobox" evidence="7">
    <location>
        <begin position="66"/>
        <end position="125"/>
    </location>
</feature>
<dbReference type="Pfam" id="PF03826">
    <property type="entry name" value="OAR"/>
    <property type="match status" value="1"/>
</dbReference>
<evidence type="ECO:0000256" key="7">
    <source>
        <dbReference type="PROSITE-ProRule" id="PRU00108"/>
    </source>
</evidence>
<comment type="subcellular location">
    <subcellularLocation>
        <location evidence="1 7 8">Nucleus</location>
    </subcellularLocation>
</comment>
<evidence type="ECO:0000256" key="5">
    <source>
        <dbReference type="ARBA" id="ARBA00023155"/>
    </source>
</evidence>
<keyword evidence="4 7" id="KW-0238">DNA-binding</keyword>
<dbReference type="PROSITE" id="PS50803">
    <property type="entry name" value="OAR"/>
    <property type="match status" value="1"/>
</dbReference>
<dbReference type="Pfam" id="PF00046">
    <property type="entry name" value="Homeodomain"/>
    <property type="match status" value="1"/>
</dbReference>
<evidence type="ECO:0000256" key="4">
    <source>
        <dbReference type="ARBA" id="ARBA00023125"/>
    </source>
</evidence>
<evidence type="ECO:0000256" key="3">
    <source>
        <dbReference type="ARBA" id="ARBA00022473"/>
    </source>
</evidence>
<evidence type="ECO:0000256" key="9">
    <source>
        <dbReference type="SAM" id="MobiDB-lite"/>
    </source>
</evidence>
<dbReference type="Gene3D" id="1.10.10.60">
    <property type="entry name" value="Homeodomain-like"/>
    <property type="match status" value="1"/>
</dbReference>
<feature type="compositionally biased region" description="Acidic residues" evidence="9">
    <location>
        <begin position="204"/>
        <end position="218"/>
    </location>
</feature>
<proteinExistence type="inferred from homology"/>
<dbReference type="GO" id="GO:0000977">
    <property type="term" value="F:RNA polymerase II transcription regulatory region sequence-specific DNA binding"/>
    <property type="evidence" value="ECO:0007669"/>
    <property type="project" value="TreeGrafter"/>
</dbReference>
<protein>
    <recommendedName>
        <fullName evidence="14">Diencephalon/mesencephalon homeobox 1</fullName>
    </recommendedName>
</protein>
<evidence type="ECO:0000256" key="2">
    <source>
        <dbReference type="ARBA" id="ARBA00005733"/>
    </source>
</evidence>
<comment type="similarity">
    <text evidence="2">Belongs to the paired homeobox family.</text>
</comment>
<feature type="region of interest" description="Disordered" evidence="9">
    <location>
        <begin position="194"/>
        <end position="276"/>
    </location>
</feature>
<dbReference type="GO" id="GO:0060041">
    <property type="term" value="P:retina development in camera-type eye"/>
    <property type="evidence" value="ECO:0007669"/>
    <property type="project" value="UniProtKB-ARBA"/>
</dbReference>
<dbReference type="PROSITE" id="PS00027">
    <property type="entry name" value="HOMEOBOX_1"/>
    <property type="match status" value="1"/>
</dbReference>
<dbReference type="AlphaFoldDB" id="A0AAW0N1E4"/>
<dbReference type="EMBL" id="JBBPFD010000018">
    <property type="protein sequence ID" value="KAK7888918.1"/>
    <property type="molecule type" value="Genomic_DNA"/>
</dbReference>
<keyword evidence="3" id="KW-0217">Developmental protein</keyword>
<dbReference type="GO" id="GO:0030901">
    <property type="term" value="P:midbrain development"/>
    <property type="evidence" value="ECO:0007669"/>
    <property type="project" value="UniProtKB-ARBA"/>
</dbReference>
<evidence type="ECO:0000256" key="8">
    <source>
        <dbReference type="RuleBase" id="RU000682"/>
    </source>
</evidence>
<evidence type="ECO:0000259" key="10">
    <source>
        <dbReference type="PROSITE" id="PS50071"/>
    </source>
</evidence>
<dbReference type="CDD" id="cd00086">
    <property type="entry name" value="homeodomain"/>
    <property type="match status" value="1"/>
</dbReference>
<dbReference type="GO" id="GO:0050767">
    <property type="term" value="P:regulation of neurogenesis"/>
    <property type="evidence" value="ECO:0007669"/>
    <property type="project" value="UniProtKB-ARBA"/>
</dbReference>
<evidence type="ECO:0000313" key="12">
    <source>
        <dbReference type="EMBL" id="KAK7888918.1"/>
    </source>
</evidence>
<gene>
    <name evidence="12" type="ORF">WMY93_024478</name>
</gene>
<evidence type="ECO:0000313" key="13">
    <source>
        <dbReference type="Proteomes" id="UP001460270"/>
    </source>
</evidence>
<feature type="compositionally biased region" description="Low complexity" evidence="9">
    <location>
        <begin position="252"/>
        <end position="276"/>
    </location>
</feature>
<keyword evidence="13" id="KW-1185">Reference proteome</keyword>
<evidence type="ECO:0000259" key="11">
    <source>
        <dbReference type="PROSITE" id="PS50803"/>
    </source>
</evidence>